<accession>A0ABR4Q9G8</accession>
<keyword evidence="10" id="KW-1185">Reference proteome</keyword>
<gene>
    <name evidence="9" type="ORF">TcWFU_004782</name>
</gene>
<dbReference type="Proteomes" id="UP001651158">
    <property type="component" value="Unassembled WGS sequence"/>
</dbReference>
<protein>
    <submittedName>
        <fullName evidence="9">Phosphatidate phosphatase</fullName>
    </submittedName>
</protein>
<keyword evidence="4 7" id="KW-1133">Transmembrane helix</keyword>
<feature type="transmembrane region" description="Helical" evidence="7">
    <location>
        <begin position="226"/>
        <end position="244"/>
    </location>
</feature>
<dbReference type="Gene3D" id="1.20.144.10">
    <property type="entry name" value="Phosphatidic acid phosphatase type 2/haloperoxidase"/>
    <property type="match status" value="1"/>
</dbReference>
<evidence type="ECO:0000313" key="10">
    <source>
        <dbReference type="Proteomes" id="UP001651158"/>
    </source>
</evidence>
<evidence type="ECO:0000256" key="5">
    <source>
        <dbReference type="ARBA" id="ARBA00023136"/>
    </source>
</evidence>
<feature type="transmembrane region" description="Helical" evidence="7">
    <location>
        <begin position="57"/>
        <end position="77"/>
    </location>
</feature>
<evidence type="ECO:0000256" key="6">
    <source>
        <dbReference type="SAM" id="MobiDB-lite"/>
    </source>
</evidence>
<evidence type="ECO:0000313" key="9">
    <source>
        <dbReference type="EMBL" id="KAL5106196.1"/>
    </source>
</evidence>
<dbReference type="PANTHER" id="PTHR10165">
    <property type="entry name" value="LIPID PHOSPHATE PHOSPHATASE"/>
    <property type="match status" value="1"/>
</dbReference>
<organism evidence="9 10">
    <name type="scientific">Taenia crassiceps</name>
    <dbReference type="NCBI Taxonomy" id="6207"/>
    <lineage>
        <taxon>Eukaryota</taxon>
        <taxon>Metazoa</taxon>
        <taxon>Spiralia</taxon>
        <taxon>Lophotrochozoa</taxon>
        <taxon>Platyhelminthes</taxon>
        <taxon>Cestoda</taxon>
        <taxon>Eucestoda</taxon>
        <taxon>Cyclophyllidea</taxon>
        <taxon>Taeniidae</taxon>
        <taxon>Taenia</taxon>
    </lineage>
</organism>
<feature type="domain" description="Phosphatidic acid phosphatase type 2/haloperoxidase" evidence="8">
    <location>
        <begin position="102"/>
        <end position="244"/>
    </location>
</feature>
<evidence type="ECO:0000259" key="8">
    <source>
        <dbReference type="SMART" id="SM00014"/>
    </source>
</evidence>
<feature type="region of interest" description="Disordered" evidence="6">
    <location>
        <begin position="274"/>
        <end position="308"/>
    </location>
</feature>
<comment type="subcellular location">
    <subcellularLocation>
        <location evidence="1">Membrane</location>
        <topology evidence="1">Multi-pass membrane protein</topology>
    </subcellularLocation>
</comment>
<keyword evidence="3 7" id="KW-0812">Transmembrane</keyword>
<dbReference type="InterPro" id="IPR036938">
    <property type="entry name" value="PAP2/HPO_sf"/>
</dbReference>
<comment type="caution">
    <text evidence="9">The sequence shown here is derived from an EMBL/GenBank/DDBJ whole genome shotgun (WGS) entry which is preliminary data.</text>
</comment>
<comment type="similarity">
    <text evidence="2">Belongs to the PA-phosphatase related phosphoesterase family.</text>
</comment>
<feature type="transmembrane region" description="Helical" evidence="7">
    <location>
        <begin position="195"/>
        <end position="214"/>
    </location>
</feature>
<proteinExistence type="inferred from homology"/>
<evidence type="ECO:0000256" key="1">
    <source>
        <dbReference type="ARBA" id="ARBA00004141"/>
    </source>
</evidence>
<evidence type="ECO:0000256" key="3">
    <source>
        <dbReference type="ARBA" id="ARBA00022692"/>
    </source>
</evidence>
<dbReference type="CDD" id="cd03384">
    <property type="entry name" value="PAP2_wunen"/>
    <property type="match status" value="1"/>
</dbReference>
<feature type="compositionally biased region" description="Basic and acidic residues" evidence="6">
    <location>
        <begin position="295"/>
        <end position="308"/>
    </location>
</feature>
<sequence length="308" mass="34609">MSGGRWLILRVLYDLIAVAPFVVVSAVVYSLEPFQRGYFSNDDSLKYPYHPSTVKSIYLFTAVPIITVAIIVATELIRARSYSFKTRYRHIPLIAVSLYKFIYLLAFGYAVVSMLVHIGKVVLGRLRPNFYDVCGPAVVTETPYGYISEFRCTKNDAALIKEMRLSFPSGHAAYTMFPAIFIAVYLHYRMPDIGMGSVLQAFVQTAAVTAAFYVGMTRVSDNKHHWTDVLGGMIIGALVGIFTVRYASDVHEFDVAEGDEADAYMPLSRVDKTWEKHRDSDSTGRVRTHQSYGATEDRTSRSTQEKTL</sequence>
<dbReference type="SUPFAM" id="SSF48317">
    <property type="entry name" value="Acid phosphatase/Vanadium-dependent haloperoxidase"/>
    <property type="match status" value="1"/>
</dbReference>
<evidence type="ECO:0000256" key="2">
    <source>
        <dbReference type="ARBA" id="ARBA00008816"/>
    </source>
</evidence>
<dbReference type="EMBL" id="JAKROA010000006">
    <property type="protein sequence ID" value="KAL5106196.1"/>
    <property type="molecule type" value="Genomic_DNA"/>
</dbReference>
<dbReference type="SMART" id="SM00014">
    <property type="entry name" value="acidPPc"/>
    <property type="match status" value="1"/>
</dbReference>
<keyword evidence="5 7" id="KW-0472">Membrane</keyword>
<dbReference type="InterPro" id="IPR043216">
    <property type="entry name" value="PAP-like"/>
</dbReference>
<feature type="transmembrane region" description="Helical" evidence="7">
    <location>
        <begin position="98"/>
        <end position="118"/>
    </location>
</feature>
<feature type="transmembrane region" description="Helical" evidence="7">
    <location>
        <begin position="171"/>
        <end position="188"/>
    </location>
</feature>
<feature type="transmembrane region" description="Helical" evidence="7">
    <location>
        <begin position="12"/>
        <end position="31"/>
    </location>
</feature>
<evidence type="ECO:0000256" key="4">
    <source>
        <dbReference type="ARBA" id="ARBA00022989"/>
    </source>
</evidence>
<dbReference type="PANTHER" id="PTHR10165:SF197">
    <property type="entry name" value="FI04477P-RELATED"/>
    <property type="match status" value="1"/>
</dbReference>
<feature type="compositionally biased region" description="Basic and acidic residues" evidence="6">
    <location>
        <begin position="274"/>
        <end position="284"/>
    </location>
</feature>
<evidence type="ECO:0000256" key="7">
    <source>
        <dbReference type="SAM" id="Phobius"/>
    </source>
</evidence>
<dbReference type="Pfam" id="PF01569">
    <property type="entry name" value="PAP2"/>
    <property type="match status" value="1"/>
</dbReference>
<name>A0ABR4Q9G8_9CEST</name>
<dbReference type="InterPro" id="IPR000326">
    <property type="entry name" value="PAP2/HPO"/>
</dbReference>
<reference evidence="9 10" key="1">
    <citation type="journal article" date="2022" name="Front. Cell. Infect. Microbiol.">
        <title>The Genomes of Two Strains of Taenia crassiceps the Animal Model for the Study of Human Cysticercosis.</title>
        <authorList>
            <person name="Bobes R.J."/>
            <person name="Estrada K."/>
            <person name="Rios-Valencia D.G."/>
            <person name="Calderon-Gallegos A."/>
            <person name="de la Torre P."/>
            <person name="Carrero J.C."/>
            <person name="Sanchez-Flores A."/>
            <person name="Laclette J.P."/>
        </authorList>
    </citation>
    <scope>NUCLEOTIDE SEQUENCE [LARGE SCALE GENOMIC DNA]</scope>
    <source>
        <strain evidence="9">WFUcys</strain>
    </source>
</reference>